<dbReference type="SUPFAM" id="SSF52821">
    <property type="entry name" value="Rhodanese/Cell cycle control phosphatase"/>
    <property type="match status" value="1"/>
</dbReference>
<feature type="chain" id="PRO_5038916844" evidence="1">
    <location>
        <begin position="25"/>
        <end position="126"/>
    </location>
</feature>
<dbReference type="PANTHER" id="PTHR43031">
    <property type="entry name" value="FAD-DEPENDENT OXIDOREDUCTASE"/>
    <property type="match status" value="1"/>
</dbReference>
<sequence>MWKWMITGILTAAAAAFIFLNSSAEEEISTKELEEKLTEEQADDYYFVDVREPDEFREGHIEQMENYPLSTLSEEYASLPQDKPLVIICRSGSRSEQAVEFLEQEGFDDLINVEGGMLDWEGATVQ</sequence>
<dbReference type="InterPro" id="IPR001763">
    <property type="entry name" value="Rhodanese-like_dom"/>
</dbReference>
<evidence type="ECO:0000259" key="2">
    <source>
        <dbReference type="PROSITE" id="PS50206"/>
    </source>
</evidence>
<reference evidence="3 4" key="1">
    <citation type="submission" date="2018-03" db="EMBL/GenBank/DDBJ databases">
        <title>Alkalicoccus saliphilus sp. nov., isolated from a mineral pool.</title>
        <authorList>
            <person name="Zhao B."/>
        </authorList>
    </citation>
    <scope>NUCLEOTIDE SEQUENCE [LARGE SCALE GENOMIC DNA]</scope>
    <source>
        <strain evidence="3 4">6AG</strain>
    </source>
</reference>
<evidence type="ECO:0000313" key="4">
    <source>
        <dbReference type="Proteomes" id="UP000240509"/>
    </source>
</evidence>
<evidence type="ECO:0000256" key="1">
    <source>
        <dbReference type="SAM" id="SignalP"/>
    </source>
</evidence>
<dbReference type="Pfam" id="PF00581">
    <property type="entry name" value="Rhodanese"/>
    <property type="match status" value="1"/>
</dbReference>
<feature type="domain" description="Rhodanese" evidence="2">
    <location>
        <begin position="41"/>
        <end position="125"/>
    </location>
</feature>
<evidence type="ECO:0000313" key="3">
    <source>
        <dbReference type="EMBL" id="PTL39162.1"/>
    </source>
</evidence>
<dbReference type="EMBL" id="PZJJ01000009">
    <property type="protein sequence ID" value="PTL39162.1"/>
    <property type="molecule type" value="Genomic_DNA"/>
</dbReference>
<organism evidence="3 4">
    <name type="scientific">Alkalicoccus saliphilus</name>
    <dbReference type="NCBI Taxonomy" id="200989"/>
    <lineage>
        <taxon>Bacteria</taxon>
        <taxon>Bacillati</taxon>
        <taxon>Bacillota</taxon>
        <taxon>Bacilli</taxon>
        <taxon>Bacillales</taxon>
        <taxon>Bacillaceae</taxon>
        <taxon>Alkalicoccus</taxon>
    </lineage>
</organism>
<dbReference type="CDD" id="cd00158">
    <property type="entry name" value="RHOD"/>
    <property type="match status" value="1"/>
</dbReference>
<dbReference type="Proteomes" id="UP000240509">
    <property type="component" value="Unassembled WGS sequence"/>
</dbReference>
<keyword evidence="1" id="KW-0732">Signal</keyword>
<accession>A0A2T4U718</accession>
<feature type="signal peptide" evidence="1">
    <location>
        <begin position="1"/>
        <end position="24"/>
    </location>
</feature>
<dbReference type="InterPro" id="IPR036873">
    <property type="entry name" value="Rhodanese-like_dom_sf"/>
</dbReference>
<protein>
    <submittedName>
        <fullName evidence="3">Rhodanese</fullName>
    </submittedName>
</protein>
<dbReference type="AlphaFoldDB" id="A0A2T4U718"/>
<gene>
    <name evidence="3" type="ORF">C6Y45_07140</name>
</gene>
<dbReference type="PROSITE" id="PS50206">
    <property type="entry name" value="RHODANESE_3"/>
    <property type="match status" value="1"/>
</dbReference>
<dbReference type="Gene3D" id="3.40.250.10">
    <property type="entry name" value="Rhodanese-like domain"/>
    <property type="match status" value="1"/>
</dbReference>
<dbReference type="PANTHER" id="PTHR43031:SF17">
    <property type="entry name" value="SULFURTRANSFERASE YTWF-RELATED"/>
    <property type="match status" value="1"/>
</dbReference>
<comment type="caution">
    <text evidence="3">The sequence shown here is derived from an EMBL/GenBank/DDBJ whole genome shotgun (WGS) entry which is preliminary data.</text>
</comment>
<dbReference type="SMART" id="SM00450">
    <property type="entry name" value="RHOD"/>
    <property type="match status" value="1"/>
</dbReference>
<keyword evidence="4" id="KW-1185">Reference proteome</keyword>
<proteinExistence type="predicted"/>
<dbReference type="RefSeq" id="WP_107584549.1">
    <property type="nucleotide sequence ID" value="NZ_PZJJ01000009.1"/>
</dbReference>
<dbReference type="OrthoDB" id="9800872at2"/>
<dbReference type="InterPro" id="IPR050229">
    <property type="entry name" value="GlpE_sulfurtransferase"/>
</dbReference>
<name>A0A2T4U718_9BACI</name>